<sequence>MLERELTFWFIRSSLSIRDGKPLSFHRSHKALNLRYRHHPELRTCIMFIRCSLMGLALSHSIICEENITNGVEAVRVSIIKIRLIDGDKGCETYCRKLNRINESDADIYPTGRIDQEWVD</sequence>
<proteinExistence type="predicted"/>
<keyword evidence="2" id="KW-1185">Reference proteome</keyword>
<gene>
    <name evidence="1" type="ORF">KSP40_PGU011073</name>
</gene>
<comment type="caution">
    <text evidence="1">The sequence shown here is derived from an EMBL/GenBank/DDBJ whole genome shotgun (WGS) entry which is preliminary data.</text>
</comment>
<organism evidence="1 2">
    <name type="scientific">Platanthera guangdongensis</name>
    <dbReference type="NCBI Taxonomy" id="2320717"/>
    <lineage>
        <taxon>Eukaryota</taxon>
        <taxon>Viridiplantae</taxon>
        <taxon>Streptophyta</taxon>
        <taxon>Embryophyta</taxon>
        <taxon>Tracheophyta</taxon>
        <taxon>Spermatophyta</taxon>
        <taxon>Magnoliopsida</taxon>
        <taxon>Liliopsida</taxon>
        <taxon>Asparagales</taxon>
        <taxon>Orchidaceae</taxon>
        <taxon>Orchidoideae</taxon>
        <taxon>Orchideae</taxon>
        <taxon>Orchidinae</taxon>
        <taxon>Platanthera</taxon>
    </lineage>
</organism>
<dbReference type="EMBL" id="JBBWWR010000018">
    <property type="protein sequence ID" value="KAK8943646.1"/>
    <property type="molecule type" value="Genomic_DNA"/>
</dbReference>
<protein>
    <submittedName>
        <fullName evidence="1">Uncharacterized protein</fullName>
    </submittedName>
</protein>
<accession>A0ABR2LKL5</accession>
<name>A0ABR2LKL5_9ASPA</name>
<reference evidence="1 2" key="1">
    <citation type="journal article" date="2022" name="Nat. Plants">
        <title>Genomes of leafy and leafless Platanthera orchids illuminate the evolution of mycoheterotrophy.</title>
        <authorList>
            <person name="Li M.H."/>
            <person name="Liu K.W."/>
            <person name="Li Z."/>
            <person name="Lu H.C."/>
            <person name="Ye Q.L."/>
            <person name="Zhang D."/>
            <person name="Wang J.Y."/>
            <person name="Li Y.F."/>
            <person name="Zhong Z.M."/>
            <person name="Liu X."/>
            <person name="Yu X."/>
            <person name="Liu D.K."/>
            <person name="Tu X.D."/>
            <person name="Liu B."/>
            <person name="Hao Y."/>
            <person name="Liao X.Y."/>
            <person name="Jiang Y.T."/>
            <person name="Sun W.H."/>
            <person name="Chen J."/>
            <person name="Chen Y.Q."/>
            <person name="Ai Y."/>
            <person name="Zhai J.W."/>
            <person name="Wu S.S."/>
            <person name="Zhou Z."/>
            <person name="Hsiao Y.Y."/>
            <person name="Wu W.L."/>
            <person name="Chen Y.Y."/>
            <person name="Lin Y.F."/>
            <person name="Hsu J.L."/>
            <person name="Li C.Y."/>
            <person name="Wang Z.W."/>
            <person name="Zhao X."/>
            <person name="Zhong W.Y."/>
            <person name="Ma X.K."/>
            <person name="Ma L."/>
            <person name="Huang J."/>
            <person name="Chen G.Z."/>
            <person name="Huang M.Z."/>
            <person name="Huang L."/>
            <person name="Peng D.H."/>
            <person name="Luo Y.B."/>
            <person name="Zou S.Q."/>
            <person name="Chen S.P."/>
            <person name="Lan S."/>
            <person name="Tsai W.C."/>
            <person name="Van de Peer Y."/>
            <person name="Liu Z.J."/>
        </authorList>
    </citation>
    <scope>NUCLEOTIDE SEQUENCE [LARGE SCALE GENOMIC DNA]</scope>
    <source>
        <strain evidence="1">Lor288</strain>
    </source>
</reference>
<evidence type="ECO:0000313" key="1">
    <source>
        <dbReference type="EMBL" id="KAK8943646.1"/>
    </source>
</evidence>
<dbReference type="Proteomes" id="UP001412067">
    <property type="component" value="Unassembled WGS sequence"/>
</dbReference>
<evidence type="ECO:0000313" key="2">
    <source>
        <dbReference type="Proteomes" id="UP001412067"/>
    </source>
</evidence>